<dbReference type="EMBL" id="JAENGY010001498">
    <property type="protein sequence ID" value="KAG6948853.1"/>
    <property type="molecule type" value="Genomic_DNA"/>
</dbReference>
<comment type="caution">
    <text evidence="2">The sequence shown here is derived from an EMBL/GenBank/DDBJ whole genome shotgun (WGS) entry which is preliminary data.</text>
</comment>
<evidence type="ECO:0000256" key="1">
    <source>
        <dbReference type="SAM" id="MobiDB-lite"/>
    </source>
</evidence>
<feature type="compositionally biased region" description="Basic and acidic residues" evidence="1">
    <location>
        <begin position="42"/>
        <end position="54"/>
    </location>
</feature>
<protein>
    <submittedName>
        <fullName evidence="2">Uncharacterized protein</fullName>
    </submittedName>
</protein>
<evidence type="ECO:0000313" key="3">
    <source>
        <dbReference type="Proteomes" id="UP000709295"/>
    </source>
</evidence>
<sequence length="167" mass="18946">MVALKHWIIQIVEVQMGDQDTSKHKIWVTFYDPLGVASNPDWFDRDAGRDKSKNDTATVSNADPAPQPQSCSLPEVVAVPIVRPKQVGSVSCDIVSIAQAYSYMYVTRDRSLKTSNSNSQKDMAQMRLRLLWTMLHKSTAADENRDVEVWVRMLDIRKKVKKAFDSC</sequence>
<gene>
    <name evidence="2" type="ORF">JG688_00014905</name>
</gene>
<reference evidence="2" key="1">
    <citation type="submission" date="2021-01" db="EMBL/GenBank/DDBJ databases">
        <title>Phytophthora aleatoria, a newly-described species from Pinus radiata is distinct from Phytophthora cactorum isolates based on comparative genomics.</title>
        <authorList>
            <person name="Mcdougal R."/>
            <person name="Panda P."/>
            <person name="Williams N."/>
            <person name="Studholme D.J."/>
        </authorList>
    </citation>
    <scope>NUCLEOTIDE SEQUENCE</scope>
    <source>
        <strain evidence="2">NZFS 4037</strain>
    </source>
</reference>
<name>A0A8J5M001_9STRA</name>
<feature type="region of interest" description="Disordered" evidence="1">
    <location>
        <begin position="42"/>
        <end position="69"/>
    </location>
</feature>
<evidence type="ECO:0000313" key="2">
    <source>
        <dbReference type="EMBL" id="KAG6948853.1"/>
    </source>
</evidence>
<dbReference type="Proteomes" id="UP000709295">
    <property type="component" value="Unassembled WGS sequence"/>
</dbReference>
<dbReference type="AlphaFoldDB" id="A0A8J5M001"/>
<proteinExistence type="predicted"/>
<organism evidence="2 3">
    <name type="scientific">Phytophthora aleatoria</name>
    <dbReference type="NCBI Taxonomy" id="2496075"/>
    <lineage>
        <taxon>Eukaryota</taxon>
        <taxon>Sar</taxon>
        <taxon>Stramenopiles</taxon>
        <taxon>Oomycota</taxon>
        <taxon>Peronosporomycetes</taxon>
        <taxon>Peronosporales</taxon>
        <taxon>Peronosporaceae</taxon>
        <taxon>Phytophthora</taxon>
    </lineage>
</organism>
<keyword evidence="3" id="KW-1185">Reference proteome</keyword>
<accession>A0A8J5M001</accession>